<dbReference type="RefSeq" id="WP_012871984.1">
    <property type="nucleotide sequence ID" value="NC_013523.1"/>
</dbReference>
<comment type="pathway">
    <text evidence="4 19">Cell wall biogenesis; peptidoglycan biosynthesis.</text>
</comment>
<dbReference type="Pfam" id="PF01565">
    <property type="entry name" value="FAD_binding_4"/>
    <property type="match status" value="1"/>
</dbReference>
<dbReference type="GO" id="GO:0051301">
    <property type="term" value="P:cell division"/>
    <property type="evidence" value="ECO:0007669"/>
    <property type="project" value="UniProtKB-KW"/>
</dbReference>
<protein>
    <recommendedName>
        <fullName evidence="6 19">UDP-N-acetylenolpyruvoylglucosamine reductase</fullName>
        <ecNumber evidence="5 19">1.3.1.98</ecNumber>
    </recommendedName>
    <alternativeName>
        <fullName evidence="17 19">UDP-N-acetylmuramate dehydrogenase</fullName>
    </alternativeName>
</protein>
<evidence type="ECO:0000256" key="18">
    <source>
        <dbReference type="ARBA" id="ARBA00048914"/>
    </source>
</evidence>
<evidence type="ECO:0000256" key="7">
    <source>
        <dbReference type="ARBA" id="ARBA00022490"/>
    </source>
</evidence>
<dbReference type="GO" id="GO:0005829">
    <property type="term" value="C:cytosol"/>
    <property type="evidence" value="ECO:0007669"/>
    <property type="project" value="TreeGrafter"/>
</dbReference>
<evidence type="ECO:0000256" key="11">
    <source>
        <dbReference type="ARBA" id="ARBA00022857"/>
    </source>
</evidence>
<evidence type="ECO:0000256" key="6">
    <source>
        <dbReference type="ARBA" id="ARBA00015188"/>
    </source>
</evidence>
<evidence type="ECO:0000256" key="19">
    <source>
        <dbReference type="HAMAP-Rule" id="MF_00037"/>
    </source>
</evidence>
<dbReference type="InterPro" id="IPR036635">
    <property type="entry name" value="MurB_C_sf"/>
</dbReference>
<proteinExistence type="inferred from homology"/>
<dbReference type="InterPro" id="IPR016167">
    <property type="entry name" value="FAD-bd_PCMH_sub1"/>
</dbReference>
<dbReference type="OrthoDB" id="9804753at2"/>
<dbReference type="AlphaFoldDB" id="D1C3X0"/>
<dbReference type="UniPathway" id="UPA00219"/>
<dbReference type="InterPro" id="IPR016166">
    <property type="entry name" value="FAD-bd_PCMH"/>
</dbReference>
<dbReference type="GO" id="GO:0071949">
    <property type="term" value="F:FAD binding"/>
    <property type="evidence" value="ECO:0007669"/>
    <property type="project" value="InterPro"/>
</dbReference>
<dbReference type="Proteomes" id="UP000002027">
    <property type="component" value="Chromosome 1"/>
</dbReference>
<organism evidence="21 22">
    <name type="scientific">Sphaerobacter thermophilus (strain ATCC 49802 / DSM 20745 / KCCM 41009 / NCIMB 13125 / S 6022)</name>
    <dbReference type="NCBI Taxonomy" id="479434"/>
    <lineage>
        <taxon>Bacteria</taxon>
        <taxon>Pseudomonadati</taxon>
        <taxon>Thermomicrobiota</taxon>
        <taxon>Thermomicrobia</taxon>
        <taxon>Sphaerobacterales</taxon>
        <taxon>Sphaerobacterineae</taxon>
        <taxon>Sphaerobacteraceae</taxon>
        <taxon>Sphaerobacter</taxon>
    </lineage>
</organism>
<dbReference type="InterPro" id="IPR011601">
    <property type="entry name" value="MurB_C"/>
</dbReference>
<keyword evidence="11 19" id="KW-0521">NADP</keyword>
<evidence type="ECO:0000313" key="21">
    <source>
        <dbReference type="EMBL" id="ACZ38937.1"/>
    </source>
</evidence>
<dbReference type="PROSITE" id="PS51387">
    <property type="entry name" value="FAD_PCMH"/>
    <property type="match status" value="1"/>
</dbReference>
<dbReference type="Gene3D" id="3.30.43.10">
    <property type="entry name" value="Uridine Diphospho-n-acetylenolpyruvylglucosamine Reductase, domain 2"/>
    <property type="match status" value="1"/>
</dbReference>
<dbReference type="EMBL" id="CP001823">
    <property type="protein sequence ID" value="ACZ38937.1"/>
    <property type="molecule type" value="Genomic_DNA"/>
</dbReference>
<evidence type="ECO:0000256" key="5">
    <source>
        <dbReference type="ARBA" id="ARBA00012518"/>
    </source>
</evidence>
<keyword evidence="10 19" id="KW-0274">FAD</keyword>
<comment type="cofactor">
    <cofactor evidence="1 19">
        <name>FAD</name>
        <dbReference type="ChEBI" id="CHEBI:57692"/>
    </cofactor>
</comment>
<dbReference type="InterPro" id="IPR006094">
    <property type="entry name" value="Oxid_FAD_bind_N"/>
</dbReference>
<dbReference type="HAMAP" id="MF_00037">
    <property type="entry name" value="MurB"/>
    <property type="match status" value="1"/>
</dbReference>
<dbReference type="GO" id="GO:0071555">
    <property type="term" value="P:cell wall organization"/>
    <property type="evidence" value="ECO:0007669"/>
    <property type="project" value="UniProtKB-KW"/>
</dbReference>
<evidence type="ECO:0000256" key="17">
    <source>
        <dbReference type="ARBA" id="ARBA00031026"/>
    </source>
</evidence>
<evidence type="ECO:0000259" key="20">
    <source>
        <dbReference type="PROSITE" id="PS51387"/>
    </source>
</evidence>
<dbReference type="GO" id="GO:0009252">
    <property type="term" value="P:peptidoglycan biosynthetic process"/>
    <property type="evidence" value="ECO:0007669"/>
    <property type="project" value="UniProtKB-UniRule"/>
</dbReference>
<dbReference type="Pfam" id="PF02873">
    <property type="entry name" value="MurB_C"/>
    <property type="match status" value="1"/>
</dbReference>
<dbReference type="FunCoup" id="D1C3X0">
    <property type="interactions" value="339"/>
</dbReference>
<dbReference type="KEGG" id="sti:Sthe_1502"/>
<evidence type="ECO:0000256" key="8">
    <source>
        <dbReference type="ARBA" id="ARBA00022618"/>
    </source>
</evidence>
<keyword evidence="13 19" id="KW-0573">Peptidoglycan synthesis</keyword>
<dbReference type="NCBIfam" id="TIGR00179">
    <property type="entry name" value="murB"/>
    <property type="match status" value="1"/>
</dbReference>
<evidence type="ECO:0000256" key="13">
    <source>
        <dbReference type="ARBA" id="ARBA00022984"/>
    </source>
</evidence>
<keyword evidence="15 19" id="KW-0131">Cell cycle</keyword>
<evidence type="ECO:0000313" key="22">
    <source>
        <dbReference type="Proteomes" id="UP000002027"/>
    </source>
</evidence>
<evidence type="ECO:0000256" key="4">
    <source>
        <dbReference type="ARBA" id="ARBA00004752"/>
    </source>
</evidence>
<evidence type="ECO:0000256" key="10">
    <source>
        <dbReference type="ARBA" id="ARBA00022827"/>
    </source>
</evidence>
<evidence type="ECO:0000256" key="14">
    <source>
        <dbReference type="ARBA" id="ARBA00023002"/>
    </source>
</evidence>
<dbReference type="InParanoid" id="D1C3X0"/>
<evidence type="ECO:0000256" key="3">
    <source>
        <dbReference type="ARBA" id="ARBA00004496"/>
    </source>
</evidence>
<dbReference type="STRING" id="479434.Sthe_1502"/>
<evidence type="ECO:0000256" key="2">
    <source>
        <dbReference type="ARBA" id="ARBA00003921"/>
    </source>
</evidence>
<comment type="function">
    <text evidence="2 19">Cell wall formation.</text>
</comment>
<keyword evidence="7 19" id="KW-0963">Cytoplasm</keyword>
<evidence type="ECO:0000256" key="15">
    <source>
        <dbReference type="ARBA" id="ARBA00023306"/>
    </source>
</evidence>
<evidence type="ECO:0000256" key="16">
    <source>
        <dbReference type="ARBA" id="ARBA00023316"/>
    </source>
</evidence>
<keyword evidence="16 19" id="KW-0961">Cell wall biogenesis/degradation</keyword>
<dbReference type="InterPro" id="IPR016169">
    <property type="entry name" value="FAD-bd_PCMH_sub2"/>
</dbReference>
<feature type="active site" evidence="19">
    <location>
        <position position="167"/>
    </location>
</feature>
<reference evidence="21 22" key="2">
    <citation type="journal article" date="2010" name="Stand. Genomic Sci.">
        <title>Complete genome sequence of Desulfohalobium retbaense type strain (HR(100)).</title>
        <authorList>
            <person name="Spring S."/>
            <person name="Nolan M."/>
            <person name="Lapidus A."/>
            <person name="Glavina Del Rio T."/>
            <person name="Copeland A."/>
            <person name="Tice H."/>
            <person name="Cheng J.F."/>
            <person name="Lucas S."/>
            <person name="Land M."/>
            <person name="Chen F."/>
            <person name="Bruce D."/>
            <person name="Goodwin L."/>
            <person name="Pitluck S."/>
            <person name="Ivanova N."/>
            <person name="Mavromatis K."/>
            <person name="Mikhailova N."/>
            <person name="Pati A."/>
            <person name="Chen A."/>
            <person name="Palaniappan K."/>
            <person name="Hauser L."/>
            <person name="Chang Y.J."/>
            <person name="Jeffries C.D."/>
            <person name="Munk C."/>
            <person name="Kiss H."/>
            <person name="Chain P."/>
            <person name="Han C."/>
            <person name="Brettin T."/>
            <person name="Detter J.C."/>
            <person name="Schuler E."/>
            <person name="Goker M."/>
            <person name="Rohde M."/>
            <person name="Bristow J."/>
            <person name="Eisen J.A."/>
            <person name="Markowitz V."/>
            <person name="Hugenholtz P."/>
            <person name="Kyrpides N.C."/>
            <person name="Klenk H.P."/>
        </authorList>
    </citation>
    <scope>NUCLEOTIDE SEQUENCE [LARGE SCALE GENOMIC DNA]</scope>
    <source>
        <strain evidence="22">ATCC 49802 / DSM 20745 / S 6022</strain>
    </source>
</reference>
<keyword evidence="22" id="KW-1185">Reference proteome</keyword>
<keyword evidence="14 19" id="KW-0560">Oxidoreductase</keyword>
<dbReference type="EC" id="1.3.1.98" evidence="5 19"/>
<feature type="active site" description="Proton donor" evidence="19">
    <location>
        <position position="221"/>
    </location>
</feature>
<dbReference type="eggNOG" id="COG0812">
    <property type="taxonomic scope" value="Bacteria"/>
</dbReference>
<keyword evidence="12 19" id="KW-0133">Cell shape</keyword>
<dbReference type="InterPro" id="IPR036318">
    <property type="entry name" value="FAD-bd_PCMH-like_sf"/>
</dbReference>
<feature type="active site" evidence="19">
    <location>
        <position position="316"/>
    </location>
</feature>
<dbReference type="Gene3D" id="3.30.465.10">
    <property type="match status" value="1"/>
</dbReference>
<evidence type="ECO:0000256" key="9">
    <source>
        <dbReference type="ARBA" id="ARBA00022630"/>
    </source>
</evidence>
<comment type="similarity">
    <text evidence="19">Belongs to the MurB family.</text>
</comment>
<evidence type="ECO:0000256" key="1">
    <source>
        <dbReference type="ARBA" id="ARBA00001974"/>
    </source>
</evidence>
<dbReference type="PANTHER" id="PTHR21071:SF4">
    <property type="entry name" value="UDP-N-ACETYLENOLPYRUVOYLGLUCOSAMINE REDUCTASE"/>
    <property type="match status" value="1"/>
</dbReference>
<gene>
    <name evidence="19" type="primary">murB</name>
    <name evidence="21" type="ordered locus">Sthe_1502</name>
</gene>
<keyword evidence="9 19" id="KW-0285">Flavoprotein</keyword>
<dbReference type="HOGENOM" id="CLU_035304_1_1_0"/>
<dbReference type="SUPFAM" id="SSF56194">
    <property type="entry name" value="Uridine diphospho-N-Acetylenolpyruvylglucosamine reductase, MurB, C-terminal domain"/>
    <property type="match status" value="1"/>
</dbReference>
<evidence type="ECO:0000256" key="12">
    <source>
        <dbReference type="ARBA" id="ARBA00022960"/>
    </source>
</evidence>
<dbReference type="PANTHER" id="PTHR21071">
    <property type="entry name" value="UDP-N-ACETYLENOLPYRUVOYLGLUCOSAMINE REDUCTASE"/>
    <property type="match status" value="1"/>
</dbReference>
<comment type="catalytic activity">
    <reaction evidence="18 19">
        <text>UDP-N-acetyl-alpha-D-muramate + NADP(+) = UDP-N-acetyl-3-O-(1-carboxyvinyl)-alpha-D-glucosamine + NADPH + H(+)</text>
        <dbReference type="Rhea" id="RHEA:12248"/>
        <dbReference type="ChEBI" id="CHEBI:15378"/>
        <dbReference type="ChEBI" id="CHEBI:57783"/>
        <dbReference type="ChEBI" id="CHEBI:58349"/>
        <dbReference type="ChEBI" id="CHEBI:68483"/>
        <dbReference type="ChEBI" id="CHEBI:70757"/>
        <dbReference type="EC" id="1.3.1.98"/>
    </reaction>
</comment>
<sequence length="321" mass="35130">MQVLRDVALSELLWYRIGGTARYLLEARGRDDLCRAVEWVAAQRPDRVFVIGLGSNLVFPDGYFDGAVIRVVRDDGGSLCHLGDGRIEGYGGEVLDRVIRFAFDEGLVGLEWAGGLPGTLGAAVRGNVGAFGGEMTDCLESAEVVALGEPGDAVRTLSHADLAFAYRDSYVKRAGNLIVLSATLALEPADPARLASARETYEANVRYRHSRHPMELPNCGSVFKNIHRREQVERVLAVWPDIEERVRNDWHGKVSMGYIISRLGLAGYQVGRARVSEKHNNFIVNLGGARAADVRAIIARIQAAVEATFGFVPEVEIELID</sequence>
<reference evidence="22" key="1">
    <citation type="submission" date="2009-11" db="EMBL/GenBank/DDBJ databases">
        <title>The complete chromosome 1 of Sphaerobacter thermophilus DSM 20745.</title>
        <authorList>
            <person name="Lucas S."/>
            <person name="Copeland A."/>
            <person name="Lapidus A."/>
            <person name="Glavina del Rio T."/>
            <person name="Dalin E."/>
            <person name="Tice H."/>
            <person name="Bruce D."/>
            <person name="Goodwin L."/>
            <person name="Pitluck S."/>
            <person name="Kyrpides N."/>
            <person name="Mavromatis K."/>
            <person name="Ivanova N."/>
            <person name="Mikhailova N."/>
            <person name="LaButti K.M."/>
            <person name="Clum A."/>
            <person name="Sun H.I."/>
            <person name="Brettin T."/>
            <person name="Detter J.C."/>
            <person name="Han C."/>
            <person name="Larimer F."/>
            <person name="Land M."/>
            <person name="Hauser L."/>
            <person name="Markowitz V."/>
            <person name="Cheng J.F."/>
            <person name="Hugenholtz P."/>
            <person name="Woyke T."/>
            <person name="Wu D."/>
            <person name="Steenblock K."/>
            <person name="Schneider S."/>
            <person name="Pukall R."/>
            <person name="Goeker M."/>
            <person name="Klenk H.P."/>
            <person name="Eisen J.A."/>
        </authorList>
    </citation>
    <scope>NUCLEOTIDE SEQUENCE [LARGE SCALE GENOMIC DNA]</scope>
    <source>
        <strain evidence="22">ATCC 49802 / DSM 20745 / S 6022</strain>
    </source>
</reference>
<comment type="subcellular location">
    <subcellularLocation>
        <location evidence="3 19">Cytoplasm</location>
    </subcellularLocation>
</comment>
<dbReference type="InterPro" id="IPR003170">
    <property type="entry name" value="MurB"/>
</dbReference>
<dbReference type="SUPFAM" id="SSF56176">
    <property type="entry name" value="FAD-binding/transporter-associated domain-like"/>
    <property type="match status" value="1"/>
</dbReference>
<dbReference type="GO" id="GO:0008360">
    <property type="term" value="P:regulation of cell shape"/>
    <property type="evidence" value="ECO:0007669"/>
    <property type="project" value="UniProtKB-KW"/>
</dbReference>
<accession>D1C3X0</accession>
<keyword evidence="8 19" id="KW-0132">Cell division</keyword>
<dbReference type="GO" id="GO:0008762">
    <property type="term" value="F:UDP-N-acetylmuramate dehydrogenase activity"/>
    <property type="evidence" value="ECO:0007669"/>
    <property type="project" value="UniProtKB-UniRule"/>
</dbReference>
<feature type="domain" description="FAD-binding PCMH-type" evidence="20">
    <location>
        <begin position="16"/>
        <end position="189"/>
    </location>
</feature>
<dbReference type="Gene3D" id="3.90.78.10">
    <property type="entry name" value="UDP-N-acetylenolpyruvoylglucosamine reductase, C-terminal domain"/>
    <property type="match status" value="1"/>
</dbReference>
<name>D1C3X0_SPHTD</name>